<evidence type="ECO:0000256" key="2">
    <source>
        <dbReference type="ARBA" id="ARBA00022741"/>
    </source>
</evidence>
<dbReference type="Proteomes" id="UP000694395">
    <property type="component" value="Chromosome 3"/>
</dbReference>
<feature type="region of interest" description="Disordered" evidence="5">
    <location>
        <begin position="684"/>
        <end position="710"/>
    </location>
</feature>
<feature type="coiled-coil region" evidence="4">
    <location>
        <begin position="480"/>
        <end position="645"/>
    </location>
</feature>
<reference evidence="8" key="3">
    <citation type="submission" date="2025-09" db="UniProtKB">
        <authorList>
            <consortium name="Ensembl"/>
        </authorList>
    </citation>
    <scope>IDENTIFICATION</scope>
</reference>
<dbReference type="SUPFAM" id="SSF52540">
    <property type="entry name" value="P-loop containing nucleoside triphosphate hydrolases"/>
    <property type="match status" value="2"/>
</dbReference>
<evidence type="ECO:0000256" key="1">
    <source>
        <dbReference type="ARBA" id="ARBA00008535"/>
    </source>
</evidence>
<sequence length="782" mass="90649">MLILAKILVIYWKFVNTVMPKFNYVIFFKHVLFSLIGDQRTLPELRIILLGRDWLEKSQTGNTILDRKLFDTRRDVEMCVRRQSLVDGRQVTVVNTSDRCIQYSVQDPLLVHRNIEASISMCQPGPHAFLMVIPLNSRKGREWTVEGPLKLLNHILWRHMMVVFTQCEKLRGMSLEEHIARHGFLQEMVEKCGHRYHALNTRANTWGNDVTQVPELLRKIDEMVAGGPAYVVMNERFSMAIEVKRMAEEERASLRRIKVQRQRETLRSLLRGKSHQLSEAEQRIMIVGPRLVGKSSSGNSILGKKTFEAGHTTSHSVKRQGDITVRQVTVVDTPGWHGRYCTEDTPEVVKIEITQGVSLCAPEPHAVLVVVRCDETFTGTDRSRAEEKLNLIGRSVWSQAIVLFTWGDKLGDTAIELHIERWPALQWLVDKCSNRYHVFDNTSPAGGPQVTELLEKIEETVMGNDGEHWLKMYWELRESKKKLTKSSEEIGRRLEEEERENDKLKRMIEEEERKVEQIDKRYEEKDGMLKEMEQRNTMREKEIEDRRMEYEREKESLKQMCVEKDRALDQMERKHKRESKELRDKIENLEKRKSEREEELNAMIVETQKELQENKQKYEMKEVEISMLERDVAELKQQNKVREDMINHVKIKEDRIQLHRVESTAPADMVDNSYLKTQHRNLRKTQMLSQKDGERQRDTAGREQRVGDEQREAPWLKIGAAVLGAVVGAMAGSVRAPLSAATGTTIGAAAGVLLGSLLIQEEETRDKKVVSDSPECPYLIKN</sequence>
<feature type="domain" description="AIG1-type G" evidence="7">
    <location>
        <begin position="279"/>
        <end position="478"/>
    </location>
</feature>
<keyword evidence="3" id="KW-0342">GTP-binding</keyword>
<dbReference type="PROSITE" id="PS51720">
    <property type="entry name" value="G_AIG1"/>
    <property type="match status" value="2"/>
</dbReference>
<keyword evidence="2" id="KW-0547">Nucleotide-binding</keyword>
<keyword evidence="9" id="KW-1185">Reference proteome</keyword>
<dbReference type="GeneTree" id="ENSGT00940000162556"/>
<evidence type="ECO:0000256" key="3">
    <source>
        <dbReference type="ARBA" id="ARBA00023134"/>
    </source>
</evidence>
<reference evidence="8" key="1">
    <citation type="submission" date="2020-07" db="EMBL/GenBank/DDBJ databases">
        <title>A long reads based de novo assembly of the rainbow trout Arlee double haploid line genome.</title>
        <authorList>
            <person name="Gao G."/>
            <person name="Palti Y."/>
        </authorList>
    </citation>
    <scope>NUCLEOTIDE SEQUENCE [LARGE SCALE GENOMIC DNA]</scope>
</reference>
<evidence type="ECO:0000256" key="5">
    <source>
        <dbReference type="SAM" id="MobiDB-lite"/>
    </source>
</evidence>
<comment type="similarity">
    <text evidence="1">Belongs to the TRAFAC class TrmE-Era-EngA-EngB-Septin-like GTPase superfamily. AIG1/Toc34/Toc159-like paraseptin GTPase family. IAN subfamily.</text>
</comment>
<evidence type="ECO:0000259" key="7">
    <source>
        <dbReference type="PROSITE" id="PS51720"/>
    </source>
</evidence>
<feature type="chain" id="PRO_5035463929" description="AIG1-type G domain-containing protein" evidence="6">
    <location>
        <begin position="18"/>
        <end position="782"/>
    </location>
</feature>
<feature type="signal peptide" evidence="6">
    <location>
        <begin position="1"/>
        <end position="17"/>
    </location>
</feature>
<dbReference type="PANTHER" id="PTHR10903">
    <property type="entry name" value="GTPASE, IMAP FAMILY MEMBER-RELATED"/>
    <property type="match status" value="1"/>
</dbReference>
<feature type="domain" description="AIG1-type G" evidence="7">
    <location>
        <begin position="42"/>
        <end position="242"/>
    </location>
</feature>
<dbReference type="InterPro" id="IPR006703">
    <property type="entry name" value="G_AIG1"/>
</dbReference>
<proteinExistence type="inferred from homology"/>
<evidence type="ECO:0000256" key="6">
    <source>
        <dbReference type="SAM" id="SignalP"/>
    </source>
</evidence>
<dbReference type="InterPro" id="IPR027417">
    <property type="entry name" value="P-loop_NTPase"/>
</dbReference>
<evidence type="ECO:0000313" key="9">
    <source>
        <dbReference type="Proteomes" id="UP000694395"/>
    </source>
</evidence>
<organism evidence="8 9">
    <name type="scientific">Oncorhynchus mykiss</name>
    <name type="common">Rainbow trout</name>
    <name type="synonym">Salmo gairdneri</name>
    <dbReference type="NCBI Taxonomy" id="8022"/>
    <lineage>
        <taxon>Eukaryota</taxon>
        <taxon>Metazoa</taxon>
        <taxon>Chordata</taxon>
        <taxon>Craniata</taxon>
        <taxon>Vertebrata</taxon>
        <taxon>Euteleostomi</taxon>
        <taxon>Actinopterygii</taxon>
        <taxon>Neopterygii</taxon>
        <taxon>Teleostei</taxon>
        <taxon>Protacanthopterygii</taxon>
        <taxon>Salmoniformes</taxon>
        <taxon>Salmonidae</taxon>
        <taxon>Salmoninae</taxon>
        <taxon>Oncorhynchus</taxon>
    </lineage>
</organism>
<dbReference type="FunFam" id="3.40.50.300:FF:001809">
    <property type="entry name" value="Si:ch1073-365p7.2"/>
    <property type="match status" value="1"/>
</dbReference>
<dbReference type="Pfam" id="PF04548">
    <property type="entry name" value="AIG1"/>
    <property type="match status" value="2"/>
</dbReference>
<keyword evidence="6" id="KW-0732">Signal</keyword>
<feature type="compositionally biased region" description="Basic and acidic residues" evidence="5">
    <location>
        <begin position="691"/>
        <end position="710"/>
    </location>
</feature>
<dbReference type="InterPro" id="IPR045058">
    <property type="entry name" value="GIMA/IAN/Toc"/>
</dbReference>
<gene>
    <name evidence="8" type="primary">LOC110520171</name>
</gene>
<name>A0A8C7UJ11_ONCMY</name>
<dbReference type="Ensembl" id="ENSOMYT00000101762.2">
    <property type="protein sequence ID" value="ENSOMYP00000093580.2"/>
    <property type="gene ID" value="ENSOMYG00000042842.2"/>
</dbReference>
<keyword evidence="4" id="KW-0175">Coiled coil</keyword>
<dbReference type="GO" id="GO:0005525">
    <property type="term" value="F:GTP binding"/>
    <property type="evidence" value="ECO:0007669"/>
    <property type="project" value="UniProtKB-KW"/>
</dbReference>
<protein>
    <recommendedName>
        <fullName evidence="7">AIG1-type G domain-containing protein</fullName>
    </recommendedName>
</protein>
<reference evidence="8" key="2">
    <citation type="submission" date="2025-08" db="UniProtKB">
        <authorList>
            <consortium name="Ensembl"/>
        </authorList>
    </citation>
    <scope>IDENTIFICATION</scope>
</reference>
<evidence type="ECO:0000256" key="4">
    <source>
        <dbReference type="SAM" id="Coils"/>
    </source>
</evidence>
<dbReference type="Gene3D" id="3.40.50.300">
    <property type="entry name" value="P-loop containing nucleotide triphosphate hydrolases"/>
    <property type="match status" value="2"/>
</dbReference>
<dbReference type="AlphaFoldDB" id="A0A8C7UJ11"/>
<dbReference type="PANTHER" id="PTHR10903:SF107">
    <property type="entry name" value="GTPASE IMAP FAMILY MEMBER 4-LIKE-RELATED"/>
    <property type="match status" value="1"/>
</dbReference>
<evidence type="ECO:0000313" key="8">
    <source>
        <dbReference type="Ensembl" id="ENSOMYP00000093580.2"/>
    </source>
</evidence>
<accession>A0A8C7UJ11</accession>